<feature type="binding site" evidence="17">
    <location>
        <position position="586"/>
    </location>
    <ligand>
        <name>Ca(2+)</name>
        <dbReference type="ChEBI" id="CHEBI:29108"/>
        <label>5</label>
    </ligand>
</feature>
<accession>A0AAV2LYD5</accession>
<dbReference type="SUPFAM" id="SSF57667">
    <property type="entry name" value="beta-beta-alpha zinc fingers"/>
    <property type="match status" value="7"/>
</dbReference>
<feature type="compositionally biased region" description="Polar residues" evidence="22">
    <location>
        <begin position="1087"/>
        <end position="1097"/>
    </location>
</feature>
<dbReference type="FunFam" id="3.30.160.60:FF:000444">
    <property type="entry name" value="Zinc finger protein 335"/>
    <property type="match status" value="1"/>
</dbReference>
<feature type="binding site" evidence="17">
    <location>
        <position position="496"/>
    </location>
    <ligand>
        <name>Ca(2+)</name>
        <dbReference type="ChEBI" id="CHEBI:29108"/>
        <label>5</label>
    </ligand>
</feature>
<feature type="domain" description="C2H2-type" evidence="23">
    <location>
        <begin position="1630"/>
        <end position="1658"/>
    </location>
</feature>
<feature type="domain" description="C2H2-type" evidence="23">
    <location>
        <begin position="1602"/>
        <end position="1629"/>
    </location>
</feature>
<feature type="binding site" evidence="17">
    <location>
        <position position="538"/>
    </location>
    <ligand>
        <name>Ca(2+)</name>
        <dbReference type="ChEBI" id="CHEBI:29108"/>
        <label>4</label>
    </ligand>
</feature>
<dbReference type="PROSITE" id="PS51642">
    <property type="entry name" value="HEMOPEXIN_2"/>
    <property type="match status" value="2"/>
</dbReference>
<feature type="binding site" evidence="17">
    <location>
        <position position="182"/>
    </location>
    <ligand>
        <name>Ca(2+)</name>
        <dbReference type="ChEBI" id="CHEBI:29108"/>
        <label>3</label>
    </ligand>
</feature>
<feature type="short sequence motif" description="Cysteine switch" evidence="18">
    <location>
        <begin position="92"/>
        <end position="99"/>
    </location>
</feature>
<dbReference type="CDD" id="cd00094">
    <property type="entry name" value="HX"/>
    <property type="match status" value="1"/>
</dbReference>
<feature type="disulfide bond" evidence="20">
    <location>
        <begin position="239"/>
        <end position="266"/>
    </location>
</feature>
<dbReference type="InterPro" id="IPR013087">
    <property type="entry name" value="Znf_C2H2_type"/>
</dbReference>
<feature type="binding site" evidence="17">
    <location>
        <position position="172"/>
    </location>
    <ligand>
        <name>Zn(2+)</name>
        <dbReference type="ChEBI" id="CHEBI:29105"/>
        <label>1</label>
    </ligand>
</feature>
<dbReference type="PROSITE" id="PS51092">
    <property type="entry name" value="FN2_2"/>
    <property type="match status" value="3"/>
</dbReference>
<dbReference type="Pfam" id="PF00413">
    <property type="entry name" value="Peptidase_M10"/>
    <property type="match status" value="2"/>
</dbReference>
<dbReference type="SUPFAM" id="SSF50923">
    <property type="entry name" value="Hemopexin-like domain"/>
    <property type="match status" value="1"/>
</dbReference>
<feature type="domain" description="Fibronectin type-II" evidence="24">
    <location>
        <begin position="278"/>
        <end position="326"/>
    </location>
</feature>
<evidence type="ECO:0000256" key="14">
    <source>
        <dbReference type="ARBA" id="ARBA00023105"/>
    </source>
</evidence>
<feature type="region of interest" description="Disordered" evidence="22">
    <location>
        <begin position="1221"/>
        <end position="1418"/>
    </location>
</feature>
<dbReference type="InterPro" id="IPR018486">
    <property type="entry name" value="Hemopexin_CS"/>
</dbReference>
<dbReference type="SMART" id="SM00384">
    <property type="entry name" value="AT_hook"/>
    <property type="match status" value="3"/>
</dbReference>
<feature type="binding site" evidence="17">
    <location>
        <position position="177"/>
    </location>
    <ligand>
        <name>Ca(2+)</name>
        <dbReference type="ChEBI" id="CHEBI:29108"/>
        <label>3</label>
    </ligand>
</feature>
<dbReference type="FunFam" id="2.110.10.10:FF:000002">
    <property type="entry name" value="Matrix metallopeptidase 3"/>
    <property type="match status" value="1"/>
</dbReference>
<feature type="domain" description="C2H2-type" evidence="23">
    <location>
        <begin position="1571"/>
        <end position="1593"/>
    </location>
</feature>
<dbReference type="Gene3D" id="3.30.160.60">
    <property type="entry name" value="Classic Zinc Finger"/>
    <property type="match status" value="7"/>
</dbReference>
<dbReference type="PROSITE" id="PS50157">
    <property type="entry name" value="ZINC_FINGER_C2H2_2"/>
    <property type="match status" value="11"/>
</dbReference>
<dbReference type="PRINTS" id="PR00013">
    <property type="entry name" value="FNTYPEII"/>
</dbReference>
<dbReference type="GO" id="GO:0006508">
    <property type="term" value="P:proteolysis"/>
    <property type="evidence" value="ECO:0007669"/>
    <property type="project" value="UniProtKB-KW"/>
</dbReference>
<feature type="binding site" evidence="17">
    <location>
        <position position="494"/>
    </location>
    <ligand>
        <name>Ca(2+)</name>
        <dbReference type="ChEBI" id="CHEBI:29108"/>
        <label>4</label>
    </ligand>
</feature>
<keyword evidence="6 17" id="KW-0479">Metal-binding</keyword>
<evidence type="ECO:0000256" key="7">
    <source>
        <dbReference type="ARBA" id="ARBA00022729"/>
    </source>
</evidence>
<dbReference type="InterPro" id="IPR036236">
    <property type="entry name" value="Znf_C2H2_sf"/>
</dbReference>
<comment type="cofactor">
    <cofactor evidence="17">
        <name>Ca(2+)</name>
        <dbReference type="ChEBI" id="CHEBI:29108"/>
    </cofactor>
    <text evidence="17">Can bind about 5 Ca(2+) ions per subunit.</text>
</comment>
<feature type="domain" description="C2H2-type" evidence="23">
    <location>
        <begin position="1925"/>
        <end position="1952"/>
    </location>
</feature>
<feature type="binding site" evidence="17">
    <location>
        <position position="226"/>
    </location>
    <ligand>
        <name>Zn(2+)</name>
        <dbReference type="ChEBI" id="CHEBI:29105"/>
        <label>2</label>
        <note>catalytic</note>
    </ligand>
</feature>
<dbReference type="Gene3D" id="2.110.10.10">
    <property type="entry name" value="Hemopexin-like domain"/>
    <property type="match status" value="1"/>
</dbReference>
<feature type="region of interest" description="Disordered" evidence="22">
    <location>
        <begin position="1051"/>
        <end position="1190"/>
    </location>
</feature>
<feature type="disulfide bond" evidence="20">
    <location>
        <begin position="355"/>
        <end position="382"/>
    </location>
</feature>
<keyword evidence="14" id="KW-0177">Collagen degradation</keyword>
<feature type="region of interest" description="Disordered" evidence="22">
    <location>
        <begin position="1864"/>
        <end position="1886"/>
    </location>
</feature>
<feature type="domain" description="Fibronectin type-II" evidence="24">
    <location>
        <begin position="220"/>
        <end position="268"/>
    </location>
</feature>
<feature type="compositionally biased region" description="Basic and acidic residues" evidence="22">
    <location>
        <begin position="927"/>
        <end position="936"/>
    </location>
</feature>
<evidence type="ECO:0000256" key="12">
    <source>
        <dbReference type="ARBA" id="ARBA00022837"/>
    </source>
</evidence>
<dbReference type="PROSITE" id="PS00023">
    <property type="entry name" value="FN2_1"/>
    <property type="match status" value="1"/>
</dbReference>
<dbReference type="Pfam" id="PF00045">
    <property type="entry name" value="Hemopexin"/>
    <property type="match status" value="2"/>
</dbReference>
<dbReference type="InterPro" id="IPR000562">
    <property type="entry name" value="FN_type2_dom"/>
</dbReference>
<dbReference type="GO" id="GO:0007420">
    <property type="term" value="P:brain development"/>
    <property type="evidence" value="ECO:0007669"/>
    <property type="project" value="TreeGrafter"/>
</dbReference>
<feature type="domain" description="C2H2-type" evidence="23">
    <location>
        <begin position="2009"/>
        <end position="2037"/>
    </location>
</feature>
<feature type="domain" description="C2H2-type" evidence="23">
    <location>
        <begin position="1477"/>
        <end position="1504"/>
    </location>
</feature>
<keyword evidence="10" id="KW-0378">Hydrolase</keyword>
<evidence type="ECO:0008006" key="27">
    <source>
        <dbReference type="Google" id="ProtNLM"/>
    </source>
</evidence>
<dbReference type="PANTHER" id="PTHR24403:SF36">
    <property type="entry name" value="ZINC FINGER PROTEIN 335"/>
    <property type="match status" value="1"/>
</dbReference>
<dbReference type="FunFam" id="3.30.160.60:FF:000100">
    <property type="entry name" value="Zinc finger 45-like"/>
    <property type="match status" value="1"/>
</dbReference>
<feature type="disulfide bond" evidence="20">
    <location>
        <begin position="283"/>
        <end position="309"/>
    </location>
</feature>
<evidence type="ECO:0000259" key="24">
    <source>
        <dbReference type="PROSITE" id="PS51092"/>
    </source>
</evidence>
<dbReference type="Pfam" id="PF01471">
    <property type="entry name" value="PG_binding_1"/>
    <property type="match status" value="1"/>
</dbReference>
<feature type="compositionally biased region" description="Polar residues" evidence="22">
    <location>
        <begin position="1128"/>
        <end position="1182"/>
    </location>
</feature>
<dbReference type="CDD" id="cd00062">
    <property type="entry name" value="FN2"/>
    <property type="match status" value="3"/>
</dbReference>
<dbReference type="GO" id="GO:0000978">
    <property type="term" value="F:RNA polymerase II cis-regulatory region sequence-specific DNA binding"/>
    <property type="evidence" value="ECO:0007669"/>
    <property type="project" value="TreeGrafter"/>
</dbReference>
<keyword evidence="3" id="KW-0964">Secreted</keyword>
<evidence type="ECO:0000256" key="13">
    <source>
        <dbReference type="ARBA" id="ARBA00023049"/>
    </source>
</evidence>
<keyword evidence="16 20" id="KW-1015">Disulfide bond</keyword>
<dbReference type="InterPro" id="IPR002477">
    <property type="entry name" value="Peptidoglycan-bd-like"/>
</dbReference>
<feature type="compositionally biased region" description="Low complexity" evidence="22">
    <location>
        <begin position="701"/>
        <end position="741"/>
    </location>
</feature>
<feature type="region of interest" description="Disordered" evidence="22">
    <location>
        <begin position="436"/>
        <end position="480"/>
    </location>
</feature>
<feature type="binding site" evidence="17">
    <location>
        <position position="185"/>
    </location>
    <ligand>
        <name>Zn(2+)</name>
        <dbReference type="ChEBI" id="CHEBI:29105"/>
        <label>1</label>
    </ligand>
</feature>
<keyword evidence="13" id="KW-0482">Metalloprotease</keyword>
<evidence type="ECO:0000256" key="9">
    <source>
        <dbReference type="ARBA" id="ARBA00022771"/>
    </source>
</evidence>
<dbReference type="SMART" id="SM00059">
    <property type="entry name" value="FN2"/>
    <property type="match status" value="3"/>
</dbReference>
<dbReference type="PROSITE" id="PS00024">
    <property type="entry name" value="HEMOPEXIN"/>
    <property type="match status" value="1"/>
</dbReference>
<evidence type="ECO:0000256" key="18">
    <source>
        <dbReference type="PIRSR" id="PIRSR621190-5"/>
    </source>
</evidence>
<dbReference type="PROSITE" id="PS00546">
    <property type="entry name" value="CYSTEINE_SWITCH"/>
    <property type="match status" value="1"/>
</dbReference>
<feature type="disulfide bond" evidence="20">
    <location>
        <begin position="225"/>
        <end position="251"/>
    </location>
</feature>
<feature type="repeat" description="Hemopexin" evidence="21">
    <location>
        <begin position="534"/>
        <end position="578"/>
    </location>
</feature>
<protein>
    <recommendedName>
        <fullName evidence="27">Gelatinase B</fullName>
    </recommendedName>
</protein>
<feature type="domain" description="C2H2-type" evidence="23">
    <location>
        <begin position="1981"/>
        <end position="2008"/>
    </location>
</feature>
<feature type="disulfide bond" evidence="20">
    <location>
        <begin position="297"/>
        <end position="324"/>
    </location>
</feature>
<dbReference type="FunFam" id="2.10.10.10:FF:000001">
    <property type="entry name" value="Fibronectin 1a isoform 1"/>
    <property type="match status" value="3"/>
</dbReference>
<evidence type="ECO:0000256" key="20">
    <source>
        <dbReference type="PROSITE-ProRule" id="PRU00479"/>
    </source>
</evidence>
<sequence>MCVVLGVCLQNGWTLPLKSVFVNFPGDIIKNSTDMELAENYLKRFGYMESLQRSGFQSIVSTSKALKRMQRQMGLDETGELDPATLDAMKRPRCGVPDVANYKTFDGDLKWDHHDVTYRILNYSPDMDSSLIDDAFARAFKVWSAVTPLSFTRLFDGTADIMISFGKKDHGDPYPFDGKDGLLAHAYPPGEGLQGDAHFDDDEHWTLGKGAVVKTSYGNANGALCHFPFIFEGKSYTTCTTEGRTDNLPWCGTTADFDKDKKYGFCPSELLYTIGGNSNGKECVFPFIFLGKEYDSCTTEGRNDEYRWCATTDNFDKDKKYGFCPNRETAVSGGNAEGEPCHFPFVFLGEEYDSCTSEGRSDGKLWCATTASYDQDQKWGFCPDQGYSLFLVAAHEFGHALGLDHSNIRDALMFPMYSYVEDFSLHEDDIEGIQYLYGGRTGPEPTPPQPTTDYPDTAETDETEGTEEPTEPTPTTTTASVDPALDACQLTKFDTITVIEGDLHFFSNGHYWKMSKQGKLMGPYLISGKWPKLPASVDSAFEDVLTKKVYIFSGQQFWVYTGKDVHGPRSLEKLGLPNTVQKVEGALQRGKEKVLLFSGENYWRLDVKAQKIDKGYPRYTDSVFGGVPNDAHDVFLYKGHFYFCRQSFYWRMNSRRQVDRVGYVKKLWILMALGEKEARPPELYTRLLTVMDSEENEVESSSDAGPSGMEEPSESGMGMESSEAMSADSSDAAAPHAAAPESDCHVGQSSEGLEVFMPEMSSSTDARVSSVHLPDSSSVAQSTSVSSVSTVTQSVLVSESVRVHSSAVPDGAMMVSDSTASTSSDLGSAIDKIIESTIGPDIMNGCIAVTSAEDGAAETTQYLILQGPDDGAPIAAQMSSSALSGRISIEALSEGPTSTCLDQRDLQRNMEPDQPDDQPGPSSYPEESSRHLDQPGHSRPSLYGECSTNGPDQTGESSSYVECSGQEPDQTRSQSGFPDYSGDNSDQDLPGYVECSGADSNPSSHCHYVVECSGGYQEQSHLRSYIDSSADHTAQSSRQYVAEYDVGCVDSEQPGCSRYEAQDDEDDDDEQMLDPDQPQHSQQPPQNSGYTENSNGPEASLYADDSSSDHPVADTAGSRGLPEAMECSESQSAPYISSSCTYTPHTEPESTPQCSYSQEGHQVTQGLQHDSGNSQEAETPTVAQGPGYPPLNLEDMMEVVIVQQFKCKMCPYKSTSRNTLINHMRDKHFNTTGEPSKKRKRGRPSKSETLARRQAEQERLEQMKTKQEQAAQSKPAEEEDDDIVDSGAIEDSEEDSDYNPADVDCKGRPPALLKRPTHPKSSSEGRPRRKVGRPQKYISPEESFSSKEADHIVNVPPVHGDTSAHEEASSSGVDVGAAGQTKEDAAEIAISQSDSENKDPSSHSEPGEEFLQRKRGRPSKHFLRKKYKKYINRNRYYKTLKPLQRPHNCWICGSRFQTQEDLTFHVDSHEGNDPELFKCLQCNYHCKRWTSLKEHMFNHEGTKPFKCDKCNYSSVYNKDVIRHAAVHRKVKKKPETGSKASEFHCPICHKVYPLQKRLTQHMKTHSSEKPHMCDKCGKSFKKRYTFKMHLLIHIQSFGENKYKCEFCDYTCDNKKLLLNHQLSHTNDRPFKCEFCKYATTKEECLVSHMAIKHTGGKPFSCSMCHFTTKHRKNLRLHVRCRHPEAFEEWSRAHPEEPVQRRRKPFFTIQQIEELKQKHDNLQGLENTIVEVDPSTLQAIQGMENAAVTQDALGNTIIYEQGGSGDLSAQNALDLLLNMSNARELVGNSLQVAVLNPDGNEKGTWTVTSAQGSASGATQKIVTVHVSENGETVLEEAYEASTSQSAEVTQIALDDYERRDYNVVEQSAEDVHSSGVDEKASSQDNTKSEKYYLTASLPEGVLQQVELCSDAPSSPSALSSPYTKRFSCRICMESFQGRSDMENHKRAHIDPNTFKCADCDFTSASWLEVKSHMELHSYLRPHKCPSCSFASKNKKDLRRHIMTHTNEKPFSCNHCGQRFKRNGHLKFHMERLHNQDSPTNKNSAGTSQTIIVNGDEEALATLQTVQTGTVISPKQLQALGPEHIIVSQEQSGSEQEENTYITIDGQTVQHLVTDDNQVTEVQYIIAQDGVPHLIPQEYVVVADGNQIEMSDGHIIQYSEHDGAFVQGQKIALSHDGQIQYLPVTADQQVVSAEELEAAAHSAVTAVAEAAMAQSQTVYTEATPEQLEQLQQQGIHYDVIAFTAE</sequence>
<dbReference type="InterPro" id="IPR018487">
    <property type="entry name" value="Hemopexin-like_repeat"/>
</dbReference>
<dbReference type="EMBL" id="OZ035827">
    <property type="protein sequence ID" value="CAL1606077.1"/>
    <property type="molecule type" value="Genomic_DNA"/>
</dbReference>
<evidence type="ECO:0000256" key="11">
    <source>
        <dbReference type="ARBA" id="ARBA00022833"/>
    </source>
</evidence>
<dbReference type="InterPro" id="IPR050688">
    <property type="entry name" value="Zinc_finger/UBP_domain"/>
</dbReference>
<keyword evidence="11 17" id="KW-0862">Zinc</keyword>
<feature type="binding site" evidence="17">
    <location>
        <position position="201"/>
    </location>
    <ligand>
        <name>Ca(2+)</name>
        <dbReference type="ChEBI" id="CHEBI:29108"/>
        <label>1</label>
    </ligand>
</feature>
<comment type="similarity">
    <text evidence="2">Belongs to the peptidase M10A family.</text>
</comment>
<feature type="binding site" evidence="17">
    <location>
        <position position="126"/>
    </location>
    <ligand>
        <name>Ca(2+)</name>
        <dbReference type="ChEBI" id="CHEBI:29108"/>
        <label>1</label>
    </ligand>
</feature>
<keyword evidence="15" id="KW-0865">Zymogen</keyword>
<feature type="compositionally biased region" description="Acidic residues" evidence="22">
    <location>
        <begin position="1277"/>
        <end position="1297"/>
    </location>
</feature>
<feature type="compositionally biased region" description="Low complexity" evidence="22">
    <location>
        <begin position="1074"/>
        <end position="1086"/>
    </location>
</feature>
<dbReference type="PRINTS" id="PR00138">
    <property type="entry name" value="MATRIXIN"/>
</dbReference>
<dbReference type="GO" id="GO:0045944">
    <property type="term" value="P:positive regulation of transcription by RNA polymerase II"/>
    <property type="evidence" value="ECO:0007669"/>
    <property type="project" value="TreeGrafter"/>
</dbReference>
<dbReference type="CDD" id="cd04278">
    <property type="entry name" value="ZnMc_MMP"/>
    <property type="match status" value="1"/>
</dbReference>
<evidence type="ECO:0000259" key="23">
    <source>
        <dbReference type="PROSITE" id="PS50157"/>
    </source>
</evidence>
<dbReference type="SMART" id="SM00355">
    <property type="entry name" value="ZnF_C2H2"/>
    <property type="match status" value="13"/>
</dbReference>
<feature type="compositionally biased region" description="Basic and acidic residues" evidence="22">
    <location>
        <begin position="1868"/>
        <end position="1886"/>
    </location>
</feature>
<feature type="region of interest" description="Disordered" evidence="22">
    <location>
        <begin position="908"/>
        <end position="1002"/>
    </location>
</feature>
<feature type="domain" description="C2H2-type" evidence="23">
    <location>
        <begin position="1953"/>
        <end position="1980"/>
    </location>
</feature>
<evidence type="ECO:0000313" key="26">
    <source>
        <dbReference type="Proteomes" id="UP001497482"/>
    </source>
</evidence>
<dbReference type="FunFam" id="3.40.390.10:FF:000010">
    <property type="entry name" value="72 kDa type IV collagenase"/>
    <property type="match status" value="1"/>
</dbReference>
<evidence type="ECO:0000256" key="8">
    <source>
        <dbReference type="ARBA" id="ARBA00022737"/>
    </source>
</evidence>
<feature type="binding site" evidence="17">
    <location>
        <position position="178"/>
    </location>
    <ligand>
        <name>Ca(2+)</name>
        <dbReference type="ChEBI" id="CHEBI:29108"/>
        <label>3</label>
    </ligand>
</feature>
<feature type="binding site" evidence="17">
    <location>
        <position position="203"/>
    </location>
    <ligand>
        <name>Ca(2+)</name>
        <dbReference type="ChEBI" id="CHEBI:29108"/>
        <label>3</label>
    </ligand>
</feature>
<feature type="binding site" evidence="17">
    <location>
        <position position="203"/>
    </location>
    <ligand>
        <name>Ca(2+)</name>
        <dbReference type="ChEBI" id="CHEBI:29108"/>
        <label>1</label>
    </ligand>
</feature>
<dbReference type="InterPro" id="IPR036365">
    <property type="entry name" value="PGBD-like_sf"/>
</dbReference>
<evidence type="ECO:0000256" key="3">
    <source>
        <dbReference type="ARBA" id="ARBA00022525"/>
    </source>
</evidence>
<feature type="binding site" evidence="17">
    <location>
        <position position="540"/>
    </location>
    <ligand>
        <name>Ca(2+)</name>
        <dbReference type="ChEBI" id="CHEBI:29108"/>
        <label>5</label>
    </ligand>
</feature>
<dbReference type="InterPro" id="IPR024079">
    <property type="entry name" value="MetalloPept_cat_dom_sf"/>
</dbReference>
<dbReference type="GO" id="GO:0008270">
    <property type="term" value="F:zinc ion binding"/>
    <property type="evidence" value="ECO:0007669"/>
    <property type="project" value="UniProtKB-KW"/>
</dbReference>
<dbReference type="InterPro" id="IPR000585">
    <property type="entry name" value="Hemopexin-like_dom"/>
</dbReference>
<evidence type="ECO:0000256" key="2">
    <source>
        <dbReference type="ARBA" id="ARBA00010370"/>
    </source>
</evidence>
<feature type="binding site" evidence="17">
    <location>
        <position position="198"/>
    </location>
    <ligand>
        <name>Zn(2+)</name>
        <dbReference type="ChEBI" id="CHEBI:29105"/>
        <label>1</label>
    </ligand>
</feature>
<dbReference type="GO" id="GO:0004222">
    <property type="term" value="F:metalloendopeptidase activity"/>
    <property type="evidence" value="ECO:0007669"/>
    <property type="project" value="InterPro"/>
</dbReference>
<feature type="disulfide bond" evidence="20">
    <location>
        <begin position="341"/>
        <end position="367"/>
    </location>
</feature>
<evidence type="ECO:0000256" key="16">
    <source>
        <dbReference type="ARBA" id="ARBA00023157"/>
    </source>
</evidence>
<dbReference type="InterPro" id="IPR036943">
    <property type="entry name" value="FN_type2_sf"/>
</dbReference>
<evidence type="ECO:0000313" key="25">
    <source>
        <dbReference type="EMBL" id="CAL1606077.1"/>
    </source>
</evidence>
<feature type="domain" description="C2H2-type" evidence="23">
    <location>
        <begin position="1205"/>
        <end position="1233"/>
    </location>
</feature>
<evidence type="ECO:0000256" key="1">
    <source>
        <dbReference type="ARBA" id="ARBA00004498"/>
    </source>
</evidence>
<dbReference type="SUPFAM" id="SSF55486">
    <property type="entry name" value="Metalloproteases ('zincins'), catalytic domain"/>
    <property type="match status" value="1"/>
</dbReference>
<feature type="domain" description="C2H2-type" evidence="23">
    <location>
        <begin position="1447"/>
        <end position="1474"/>
    </location>
</feature>
<feature type="binding site" evidence="17">
    <location>
        <position position="160"/>
    </location>
    <ligand>
        <name>Ca(2+)</name>
        <dbReference type="ChEBI" id="CHEBI:29108"/>
        <label>2</label>
    </ligand>
</feature>
<keyword evidence="12 17" id="KW-0106">Calcium</keyword>
<feature type="compositionally biased region" description="Basic and acidic residues" evidence="22">
    <location>
        <begin position="1245"/>
        <end position="1267"/>
    </location>
</feature>
<feature type="binding site" evidence="17">
    <location>
        <position position="170"/>
    </location>
    <ligand>
        <name>Zn(2+)</name>
        <dbReference type="ChEBI" id="CHEBI:29105"/>
        <label>1</label>
    </ligand>
</feature>
<evidence type="ECO:0000256" key="4">
    <source>
        <dbReference type="ARBA" id="ARBA00022530"/>
    </source>
</evidence>
<dbReference type="SUPFAM" id="SSF47090">
    <property type="entry name" value="PGBD-like"/>
    <property type="match status" value="1"/>
</dbReference>
<keyword evidence="4" id="KW-0272">Extracellular matrix</keyword>
<feature type="domain" description="Fibronectin type-II" evidence="24">
    <location>
        <begin position="336"/>
        <end position="384"/>
    </location>
</feature>
<feature type="domain" description="C2H2-type" evidence="23">
    <location>
        <begin position="1543"/>
        <end position="1570"/>
    </location>
</feature>
<dbReference type="InterPro" id="IPR013806">
    <property type="entry name" value="Kringle-like"/>
</dbReference>
<dbReference type="GO" id="GO:0031012">
    <property type="term" value="C:extracellular matrix"/>
    <property type="evidence" value="ECO:0007669"/>
    <property type="project" value="InterPro"/>
</dbReference>
<dbReference type="Pfam" id="PF00096">
    <property type="entry name" value="zf-C2H2"/>
    <property type="match status" value="1"/>
</dbReference>
<evidence type="ECO:0000256" key="6">
    <source>
        <dbReference type="ARBA" id="ARBA00022723"/>
    </source>
</evidence>
<dbReference type="Proteomes" id="UP001497482">
    <property type="component" value="Chromosome 5"/>
</dbReference>
<proteinExistence type="inferred from homology"/>
<evidence type="ECO:0000256" key="17">
    <source>
        <dbReference type="PIRSR" id="PIRSR621190-2"/>
    </source>
</evidence>
<organism evidence="25 26">
    <name type="scientific">Knipowitschia caucasica</name>
    <name type="common">Caucasian dwarf goby</name>
    <name type="synonym">Pomatoschistus caucasicus</name>
    <dbReference type="NCBI Taxonomy" id="637954"/>
    <lineage>
        <taxon>Eukaryota</taxon>
        <taxon>Metazoa</taxon>
        <taxon>Chordata</taxon>
        <taxon>Craniata</taxon>
        <taxon>Vertebrata</taxon>
        <taxon>Euteleostomi</taxon>
        <taxon>Actinopterygii</taxon>
        <taxon>Neopterygii</taxon>
        <taxon>Teleostei</taxon>
        <taxon>Neoteleostei</taxon>
        <taxon>Acanthomorphata</taxon>
        <taxon>Gobiaria</taxon>
        <taxon>Gobiiformes</taxon>
        <taxon>Gobioidei</taxon>
        <taxon>Gobiidae</taxon>
        <taxon>Gobiinae</taxon>
        <taxon>Knipowitschia</taxon>
    </lineage>
</organism>
<dbReference type="InterPro" id="IPR036375">
    <property type="entry name" value="Hemopexin-like_dom_sf"/>
</dbReference>
<dbReference type="InterPro" id="IPR021158">
    <property type="entry name" value="Pept_M10A_Zn_BS"/>
</dbReference>
<keyword evidence="8" id="KW-0677">Repeat</keyword>
<dbReference type="InterPro" id="IPR001818">
    <property type="entry name" value="Pept_M10_metallopeptidase"/>
</dbReference>
<comment type="cofactor">
    <cofactor evidence="17">
        <name>Zn(2+)</name>
        <dbReference type="ChEBI" id="CHEBI:29105"/>
    </cofactor>
    <text evidence="17">Binds 2 Zn(2+) ions per subunit.</text>
</comment>
<dbReference type="PROSITE" id="PS00028">
    <property type="entry name" value="ZINC_FINGER_C2H2_1"/>
    <property type="match status" value="7"/>
</dbReference>
<dbReference type="Gene3D" id="3.40.390.10">
    <property type="entry name" value="Collagenase (Catalytic Domain)"/>
    <property type="match status" value="2"/>
</dbReference>
<feature type="binding site" evidence="17">
    <location>
        <position position="634"/>
    </location>
    <ligand>
        <name>Ca(2+)</name>
        <dbReference type="ChEBI" id="CHEBI:29108"/>
        <label>5</label>
    </ligand>
</feature>
<dbReference type="GO" id="GO:0050769">
    <property type="term" value="P:positive regulation of neurogenesis"/>
    <property type="evidence" value="ECO:0007669"/>
    <property type="project" value="TreeGrafter"/>
</dbReference>
<feature type="binding site" description="in inhibited form" evidence="17">
    <location>
        <position position="94"/>
    </location>
    <ligand>
        <name>Zn(2+)</name>
        <dbReference type="ChEBI" id="CHEBI:29105"/>
        <label>2</label>
        <note>catalytic</note>
    </ligand>
</feature>
<feature type="repeat" description="Hemopexin" evidence="21">
    <location>
        <begin position="580"/>
        <end position="627"/>
    </location>
</feature>
<evidence type="ECO:0000256" key="21">
    <source>
        <dbReference type="PROSITE-ProRule" id="PRU01011"/>
    </source>
</evidence>
<dbReference type="Gene3D" id="2.10.10.10">
    <property type="entry name" value="Fibronectin, type II, collagen-binding"/>
    <property type="match status" value="2"/>
</dbReference>
<dbReference type="Pfam" id="PF02178">
    <property type="entry name" value="AT_hook"/>
    <property type="match status" value="2"/>
</dbReference>
<feature type="compositionally biased region" description="Basic and acidic residues" evidence="22">
    <location>
        <begin position="1395"/>
        <end position="1412"/>
    </location>
</feature>
<dbReference type="InterPro" id="IPR006026">
    <property type="entry name" value="Peptidase_Metallo"/>
</dbReference>
<keyword evidence="26" id="KW-1185">Reference proteome</keyword>
<feature type="binding site" evidence="17">
    <location>
        <position position="196"/>
    </location>
    <ligand>
        <name>Ca(2+)</name>
        <dbReference type="ChEBI" id="CHEBI:29108"/>
        <label>2</label>
    </ligand>
</feature>
<dbReference type="SUPFAM" id="SSF57440">
    <property type="entry name" value="Kringle-like"/>
    <property type="match status" value="3"/>
</dbReference>
<evidence type="ECO:0000256" key="10">
    <source>
        <dbReference type="ARBA" id="ARBA00022801"/>
    </source>
</evidence>
<dbReference type="InterPro" id="IPR033739">
    <property type="entry name" value="M10A_MMP"/>
</dbReference>
<dbReference type="Pfam" id="PF00040">
    <property type="entry name" value="fn2"/>
    <property type="match status" value="2"/>
</dbReference>
<evidence type="ECO:0000256" key="22">
    <source>
        <dbReference type="SAM" id="MobiDB-lite"/>
    </source>
</evidence>
<feature type="compositionally biased region" description="Acidic residues" evidence="22">
    <location>
        <begin position="456"/>
        <end position="470"/>
    </location>
</feature>
<keyword evidence="9 19" id="KW-0863">Zinc-finger</keyword>
<gene>
    <name evidence="25" type="ORF">KC01_LOCUS33336</name>
</gene>
<feature type="binding site" evidence="17">
    <location>
        <position position="200"/>
    </location>
    <ligand>
        <name>Ca(2+)</name>
        <dbReference type="ChEBI" id="CHEBI:29108"/>
        <label>3</label>
    </ligand>
</feature>
<dbReference type="InterPro" id="IPR017956">
    <property type="entry name" value="AT_hook_DNA-bd_motif"/>
</dbReference>
<reference evidence="25 26" key="1">
    <citation type="submission" date="2024-04" db="EMBL/GenBank/DDBJ databases">
        <authorList>
            <person name="Waldvogel A.-M."/>
            <person name="Schoenle A."/>
        </authorList>
    </citation>
    <scope>NUCLEOTIDE SEQUENCE [LARGE SCALE GENOMIC DNA]</scope>
</reference>
<evidence type="ECO:0000256" key="19">
    <source>
        <dbReference type="PROSITE-ProRule" id="PRU00042"/>
    </source>
</evidence>
<dbReference type="GO" id="GO:0005634">
    <property type="term" value="C:nucleus"/>
    <property type="evidence" value="ECO:0007669"/>
    <property type="project" value="TreeGrafter"/>
</dbReference>
<dbReference type="SMART" id="SM00235">
    <property type="entry name" value="ZnMc"/>
    <property type="match status" value="1"/>
</dbReference>
<feature type="compositionally biased region" description="Polar residues" evidence="22">
    <location>
        <begin position="946"/>
        <end position="976"/>
    </location>
</feature>
<feature type="region of interest" description="Disordered" evidence="22">
    <location>
        <begin position="694"/>
        <end position="748"/>
    </location>
</feature>
<dbReference type="SMART" id="SM00120">
    <property type="entry name" value="HX"/>
    <property type="match status" value="4"/>
</dbReference>
<keyword evidence="7" id="KW-0732">Signal</keyword>
<dbReference type="FunFam" id="3.30.160.60:FF:003059">
    <property type="entry name" value="Zinc finger protein 335"/>
    <property type="match status" value="1"/>
</dbReference>
<feature type="compositionally biased region" description="Acidic residues" evidence="22">
    <location>
        <begin position="1062"/>
        <end position="1073"/>
    </location>
</feature>
<name>A0AAV2LYD5_KNICA</name>
<keyword evidence="5" id="KW-0645">Protease</keyword>
<evidence type="ECO:0000256" key="5">
    <source>
        <dbReference type="ARBA" id="ARBA00022670"/>
    </source>
</evidence>
<dbReference type="PANTHER" id="PTHR24403">
    <property type="entry name" value="ZINC FINGER PROTEIN"/>
    <property type="match status" value="1"/>
</dbReference>
<comment type="subcellular location">
    <subcellularLocation>
        <location evidence="1">Secreted</location>
        <location evidence="1">Extracellular space</location>
        <location evidence="1">Extracellular matrix</location>
    </subcellularLocation>
</comment>
<evidence type="ECO:0000256" key="15">
    <source>
        <dbReference type="ARBA" id="ARBA00023145"/>
    </source>
</evidence>
<dbReference type="InterPro" id="IPR021190">
    <property type="entry name" value="Pept_M10A"/>
</dbReference>
<dbReference type="GO" id="GO:0030574">
    <property type="term" value="P:collagen catabolic process"/>
    <property type="evidence" value="ECO:0007669"/>
    <property type="project" value="UniProtKB-KW"/>
</dbReference>